<protein>
    <submittedName>
        <fullName evidence="3">Pirin-like protein</fullName>
    </submittedName>
</protein>
<gene>
    <name evidence="3" type="ORF">CACET_c13130</name>
</gene>
<evidence type="ECO:0000313" key="4">
    <source>
        <dbReference type="Proteomes" id="UP000035704"/>
    </source>
</evidence>
<dbReference type="KEGG" id="cace:CACET_c13130"/>
<evidence type="ECO:0000256" key="2">
    <source>
        <dbReference type="RuleBase" id="RU003457"/>
    </source>
</evidence>
<dbReference type="InterPro" id="IPR011051">
    <property type="entry name" value="RmlC_Cupin_sf"/>
</dbReference>
<dbReference type="Gene3D" id="2.60.120.10">
    <property type="entry name" value="Jelly Rolls"/>
    <property type="match status" value="2"/>
</dbReference>
<evidence type="ECO:0000313" key="3">
    <source>
        <dbReference type="EMBL" id="AKL94778.1"/>
    </source>
</evidence>
<dbReference type="PANTHER" id="PTHR13903:SF8">
    <property type="entry name" value="PIRIN"/>
    <property type="match status" value="1"/>
</dbReference>
<dbReference type="OrthoDB" id="321327at2"/>
<proteinExistence type="inferred from homology"/>
<evidence type="ECO:0000256" key="1">
    <source>
        <dbReference type="ARBA" id="ARBA00008416"/>
    </source>
</evidence>
<accession>A0A0D8IC93</accession>
<dbReference type="InterPro" id="IPR003829">
    <property type="entry name" value="Pirin_N_dom"/>
</dbReference>
<dbReference type="InterPro" id="IPR012093">
    <property type="entry name" value="Pirin"/>
</dbReference>
<dbReference type="PANTHER" id="PTHR13903">
    <property type="entry name" value="PIRIN-RELATED"/>
    <property type="match status" value="1"/>
</dbReference>
<reference evidence="3 4" key="1">
    <citation type="submission" date="2014-10" db="EMBL/GenBank/DDBJ databases">
        <title>Genome sequence of Clostridium aceticum DSM 1496.</title>
        <authorList>
            <person name="Poehlein A."/>
            <person name="Schiel-Bengelsdorf B."/>
            <person name="Gottschalk G."/>
            <person name="Duerre P."/>
            <person name="Daniel R."/>
        </authorList>
    </citation>
    <scope>NUCLEOTIDE SEQUENCE [LARGE SCALE GENOMIC DNA]</scope>
    <source>
        <strain evidence="3 4">DSM 1496</strain>
    </source>
</reference>
<dbReference type="Proteomes" id="UP000035704">
    <property type="component" value="Chromosome"/>
</dbReference>
<keyword evidence="4" id="KW-1185">Reference proteome</keyword>
<comment type="similarity">
    <text evidence="1 2">Belongs to the pirin family.</text>
</comment>
<dbReference type="EMBL" id="CP009687">
    <property type="protein sequence ID" value="AKL94778.1"/>
    <property type="molecule type" value="Genomic_DNA"/>
</dbReference>
<dbReference type="SUPFAM" id="SSF51182">
    <property type="entry name" value="RmlC-like cupins"/>
    <property type="match status" value="1"/>
</dbReference>
<dbReference type="InterPro" id="IPR008778">
    <property type="entry name" value="Pirin_C_dom"/>
</dbReference>
<dbReference type="Pfam" id="PF05726">
    <property type="entry name" value="Pirin_C"/>
    <property type="match status" value="1"/>
</dbReference>
<name>A0A0D8IC93_9CLOT</name>
<dbReference type="AlphaFoldDB" id="A0A0D8IC93"/>
<dbReference type="CDD" id="cd02909">
    <property type="entry name" value="cupin_pirin_N"/>
    <property type="match status" value="1"/>
</dbReference>
<dbReference type="Pfam" id="PF02678">
    <property type="entry name" value="Pirin"/>
    <property type="match status" value="1"/>
</dbReference>
<dbReference type="RefSeq" id="WP_044823569.1">
    <property type="nucleotide sequence ID" value="NZ_CP009687.1"/>
</dbReference>
<organism evidence="3 4">
    <name type="scientific">Clostridium aceticum</name>
    <dbReference type="NCBI Taxonomy" id="84022"/>
    <lineage>
        <taxon>Bacteria</taxon>
        <taxon>Bacillati</taxon>
        <taxon>Bacillota</taxon>
        <taxon>Clostridia</taxon>
        <taxon>Eubacteriales</taxon>
        <taxon>Clostridiaceae</taxon>
        <taxon>Clostridium</taxon>
    </lineage>
</organism>
<sequence length="338" mass="38334">MSKKIIKIEDFKFREDVGDPFIARMHHLDYYPKGNERMGVPSLDLEGKKLGEDFDLSSPWKMYYGKEVPGFPVHPHRGFETVTIVLQGYVDHSDSNGAAGRYGAGDVQWMTAGSGMQHAEMFPLIYEDKENTLELFQVWLNLPAKDKFVDPYYKMLWAEDIPVVIEEGPAGAKAKINVIAGSYKGTKSLDPNPNSWANNRDNHVGIWTIQLEPDASFILPKVSPTLNRNLYYYKGSTITIDHTKIQSNSSIKLSGDEEIKVINGDKYSYLLLLEGEPINEPVVNYGPFVMNSMDEIQQAYQDYNTTQFGGWPWDRKDPISAKGMGRFAKYDDTHTEIP</sequence>
<dbReference type="InterPro" id="IPR014710">
    <property type="entry name" value="RmlC-like_jellyroll"/>
</dbReference>
<dbReference type="PATRIC" id="fig|84022.5.peg.2773"/>